<protein>
    <submittedName>
        <fullName evidence="2">Uncharacterized protein</fullName>
    </submittedName>
</protein>
<dbReference type="Proteomes" id="UP001058974">
    <property type="component" value="Chromosome 3"/>
</dbReference>
<proteinExistence type="predicted"/>
<dbReference type="Gramene" id="Psat03G0447000-T1">
    <property type="protein sequence ID" value="KAI5429893.1"/>
    <property type="gene ID" value="KIW84_034470"/>
</dbReference>
<feature type="chain" id="PRO_5038504644" evidence="1">
    <location>
        <begin position="20"/>
        <end position="214"/>
    </location>
</feature>
<feature type="signal peptide" evidence="1">
    <location>
        <begin position="1"/>
        <end position="19"/>
    </location>
</feature>
<comment type="caution">
    <text evidence="2">The sequence shown here is derived from an EMBL/GenBank/DDBJ whole genome shotgun (WGS) entry which is preliminary data.</text>
</comment>
<sequence>MRLFNLLLLQLNSLEERLAIQTGEWFEALRINDVDDIEAHLEAIKLIKDMDDVGNVKRGKFTWYKADGSANSCLDRFLISDGLLISWKLEAQEVGIRGKFTWYKADGSAKSRLDRFLISDGLLVSWKLEAQEAGIRKSIWEANVIVGKRAFVLKDKLKILKAQLRNEEACMQFMEEHMLASYSILTAMQRWENDPRKKSRCSASIGGDQRGCLE</sequence>
<organism evidence="2 3">
    <name type="scientific">Pisum sativum</name>
    <name type="common">Garden pea</name>
    <name type="synonym">Lathyrus oleraceus</name>
    <dbReference type="NCBI Taxonomy" id="3888"/>
    <lineage>
        <taxon>Eukaryota</taxon>
        <taxon>Viridiplantae</taxon>
        <taxon>Streptophyta</taxon>
        <taxon>Embryophyta</taxon>
        <taxon>Tracheophyta</taxon>
        <taxon>Spermatophyta</taxon>
        <taxon>Magnoliopsida</taxon>
        <taxon>eudicotyledons</taxon>
        <taxon>Gunneridae</taxon>
        <taxon>Pentapetalae</taxon>
        <taxon>rosids</taxon>
        <taxon>fabids</taxon>
        <taxon>Fabales</taxon>
        <taxon>Fabaceae</taxon>
        <taxon>Papilionoideae</taxon>
        <taxon>50 kb inversion clade</taxon>
        <taxon>NPAAA clade</taxon>
        <taxon>Hologalegina</taxon>
        <taxon>IRL clade</taxon>
        <taxon>Fabeae</taxon>
        <taxon>Lathyrus</taxon>
    </lineage>
</organism>
<evidence type="ECO:0000313" key="3">
    <source>
        <dbReference type="Proteomes" id="UP001058974"/>
    </source>
</evidence>
<name>A0A9D5B177_PEA</name>
<accession>A0A9D5B177</accession>
<gene>
    <name evidence="2" type="ORF">KIW84_034470</name>
</gene>
<evidence type="ECO:0000256" key="1">
    <source>
        <dbReference type="SAM" id="SignalP"/>
    </source>
</evidence>
<keyword evidence="3" id="KW-1185">Reference proteome</keyword>
<dbReference type="EMBL" id="JAMSHJ010000003">
    <property type="protein sequence ID" value="KAI5429893.1"/>
    <property type="molecule type" value="Genomic_DNA"/>
</dbReference>
<dbReference type="AlphaFoldDB" id="A0A9D5B177"/>
<evidence type="ECO:0000313" key="2">
    <source>
        <dbReference type="EMBL" id="KAI5429893.1"/>
    </source>
</evidence>
<reference evidence="2 3" key="1">
    <citation type="journal article" date="2022" name="Nat. Genet.">
        <title>Improved pea reference genome and pan-genome highlight genomic features and evolutionary characteristics.</title>
        <authorList>
            <person name="Yang T."/>
            <person name="Liu R."/>
            <person name="Luo Y."/>
            <person name="Hu S."/>
            <person name="Wang D."/>
            <person name="Wang C."/>
            <person name="Pandey M.K."/>
            <person name="Ge S."/>
            <person name="Xu Q."/>
            <person name="Li N."/>
            <person name="Li G."/>
            <person name="Huang Y."/>
            <person name="Saxena R.K."/>
            <person name="Ji Y."/>
            <person name="Li M."/>
            <person name="Yan X."/>
            <person name="He Y."/>
            <person name="Liu Y."/>
            <person name="Wang X."/>
            <person name="Xiang C."/>
            <person name="Varshney R.K."/>
            <person name="Ding H."/>
            <person name="Gao S."/>
            <person name="Zong X."/>
        </authorList>
    </citation>
    <scope>NUCLEOTIDE SEQUENCE [LARGE SCALE GENOMIC DNA]</scope>
    <source>
        <strain evidence="2 3">cv. Zhongwan 6</strain>
    </source>
</reference>
<keyword evidence="1" id="KW-0732">Signal</keyword>